<dbReference type="eggNOG" id="COG2226">
    <property type="taxonomic scope" value="Bacteria"/>
</dbReference>
<evidence type="ECO:0000259" key="1">
    <source>
        <dbReference type="Pfam" id="PF13649"/>
    </source>
</evidence>
<evidence type="ECO:0000313" key="2">
    <source>
        <dbReference type="EMBL" id="SIN99465.1"/>
    </source>
</evidence>
<dbReference type="Gene3D" id="3.40.50.150">
    <property type="entry name" value="Vaccinia Virus protein VP39"/>
    <property type="match status" value="1"/>
</dbReference>
<sequence length="274" mass="32028">MSVNTHDFIKFAKKLNMEAWLYFFIYREFRQISKKHGVSIKTNNYGFYPTKIDAHDKYQLQLYDEYVTLLAGENIEQVLEIGCGAGGGLMYMQSCLPQTNFTGLDRCKEALKTCKYFFDEQQSDIKLYNSINEIHKDNKKFDAVMSVETGIYKNPSIFSDIHKLLDDDGVFIYYDNANFEKLDGIFKSIEASGFEIALIRDITENVFQACEYDTPRRLEIIKKYLPKSLKPFNNEILRYMCVKDSSRYNNYSIGKKRAFMLKARKIGNNLDNRI</sequence>
<dbReference type="AlphaFoldDB" id="A0A1N6FVY9"/>
<dbReference type="SUPFAM" id="SSF53335">
    <property type="entry name" value="S-adenosyl-L-methionine-dependent methyltransferases"/>
    <property type="match status" value="1"/>
</dbReference>
<dbReference type="Pfam" id="PF13649">
    <property type="entry name" value="Methyltransf_25"/>
    <property type="match status" value="1"/>
</dbReference>
<dbReference type="Proteomes" id="UP000185062">
    <property type="component" value="Unassembled WGS sequence"/>
</dbReference>
<dbReference type="CDD" id="cd02440">
    <property type="entry name" value="AdoMet_MTases"/>
    <property type="match status" value="1"/>
</dbReference>
<dbReference type="InterPro" id="IPR029063">
    <property type="entry name" value="SAM-dependent_MTases_sf"/>
</dbReference>
<protein>
    <submittedName>
        <fullName evidence="2">Methyltransferase domain-containing protein</fullName>
    </submittedName>
</protein>
<dbReference type="GO" id="GO:0008168">
    <property type="term" value="F:methyltransferase activity"/>
    <property type="evidence" value="ECO:0007669"/>
    <property type="project" value="UniProtKB-KW"/>
</dbReference>
<dbReference type="RefSeq" id="WP_028461558.1">
    <property type="nucleotide sequence ID" value="NZ_FSRO01000001.1"/>
</dbReference>
<keyword evidence="3" id="KW-1185">Reference proteome</keyword>
<proteinExistence type="predicted"/>
<name>A0A1N6FVY9_9PROT</name>
<keyword evidence="2" id="KW-0808">Transferase</keyword>
<gene>
    <name evidence="2" type="ORF">SAMN02743940_0428</name>
</gene>
<dbReference type="GO" id="GO:0032259">
    <property type="term" value="P:methylation"/>
    <property type="evidence" value="ECO:0007669"/>
    <property type="project" value="UniProtKB-KW"/>
</dbReference>
<reference evidence="2 3" key="1">
    <citation type="submission" date="2016-12" db="EMBL/GenBank/DDBJ databases">
        <authorList>
            <person name="Song W.-J."/>
            <person name="Kurnit D.M."/>
        </authorList>
    </citation>
    <scope>NUCLEOTIDE SEQUENCE [LARGE SCALE GENOMIC DNA]</scope>
    <source>
        <strain evidence="2 3">ATCC 49181</strain>
    </source>
</reference>
<feature type="domain" description="Methyltransferase" evidence="1">
    <location>
        <begin position="78"/>
        <end position="169"/>
    </location>
</feature>
<dbReference type="InterPro" id="IPR041698">
    <property type="entry name" value="Methyltransf_25"/>
</dbReference>
<dbReference type="STRING" id="44575.SAMN05216419_10182"/>
<organism evidence="2 3">
    <name type="scientific">Nitrosomonas cryotolerans ATCC 49181</name>
    <dbReference type="NCBI Taxonomy" id="1131553"/>
    <lineage>
        <taxon>Bacteria</taxon>
        <taxon>Pseudomonadati</taxon>
        <taxon>Pseudomonadota</taxon>
        <taxon>Betaproteobacteria</taxon>
        <taxon>Nitrosomonadales</taxon>
        <taxon>Nitrosomonadaceae</taxon>
        <taxon>Nitrosomonas</taxon>
    </lineage>
</organism>
<accession>A0A1N6FVY9</accession>
<evidence type="ECO:0000313" key="3">
    <source>
        <dbReference type="Proteomes" id="UP000185062"/>
    </source>
</evidence>
<dbReference type="EMBL" id="FSRO01000001">
    <property type="protein sequence ID" value="SIN99465.1"/>
    <property type="molecule type" value="Genomic_DNA"/>
</dbReference>
<keyword evidence="2" id="KW-0489">Methyltransferase</keyword>